<comment type="caution">
    <text evidence="5">The sequence shown here is derived from an EMBL/GenBank/DDBJ whole genome shotgun (WGS) entry which is preliminary data.</text>
</comment>
<dbReference type="InterPro" id="IPR011335">
    <property type="entry name" value="Restrct_endonuc-II-like"/>
</dbReference>
<dbReference type="InterPro" id="IPR011337">
    <property type="entry name" value="DNA_rep_MutH/RE_typeII_Sau3AI"/>
</dbReference>
<evidence type="ECO:0000256" key="1">
    <source>
        <dbReference type="ARBA" id="ARBA00022722"/>
    </source>
</evidence>
<dbReference type="InterPro" id="IPR037057">
    <property type="entry name" value="DNA_rep_MutH/T2_RE_sf"/>
</dbReference>
<evidence type="ECO:0000259" key="4">
    <source>
        <dbReference type="SMART" id="SM00927"/>
    </source>
</evidence>
<evidence type="ECO:0000313" key="6">
    <source>
        <dbReference type="Proteomes" id="UP000461739"/>
    </source>
</evidence>
<evidence type="ECO:0000256" key="2">
    <source>
        <dbReference type="ARBA" id="ARBA00022759"/>
    </source>
</evidence>
<dbReference type="GO" id="GO:0003677">
    <property type="term" value="F:DNA binding"/>
    <property type="evidence" value="ECO:0007669"/>
    <property type="project" value="InterPro"/>
</dbReference>
<evidence type="ECO:0000313" key="5">
    <source>
        <dbReference type="EMBL" id="KAB2447017.1"/>
    </source>
</evidence>
<keyword evidence="3" id="KW-0378">Hydrolase</keyword>
<dbReference type="GO" id="GO:0016787">
    <property type="term" value="F:hydrolase activity"/>
    <property type="evidence" value="ECO:0007669"/>
    <property type="project" value="UniProtKB-KW"/>
</dbReference>
<dbReference type="SUPFAM" id="SSF52980">
    <property type="entry name" value="Restriction endonuclease-like"/>
    <property type="match status" value="2"/>
</dbReference>
<gene>
    <name evidence="5" type="ORF">F8165_25955</name>
</gene>
<dbReference type="SMART" id="SM00927">
    <property type="entry name" value="MutH"/>
    <property type="match status" value="1"/>
</dbReference>
<evidence type="ECO:0000256" key="3">
    <source>
        <dbReference type="ARBA" id="ARBA00022801"/>
    </source>
</evidence>
<keyword evidence="1" id="KW-0540">Nuclease</keyword>
<dbReference type="Proteomes" id="UP000461739">
    <property type="component" value="Unassembled WGS sequence"/>
</dbReference>
<organism evidence="5 6">
    <name type="scientific">Bacillus cereus</name>
    <dbReference type="NCBI Taxonomy" id="1396"/>
    <lineage>
        <taxon>Bacteria</taxon>
        <taxon>Bacillati</taxon>
        <taxon>Bacillota</taxon>
        <taxon>Bacilli</taxon>
        <taxon>Bacillales</taxon>
        <taxon>Bacillaceae</taxon>
        <taxon>Bacillus</taxon>
        <taxon>Bacillus cereus group</taxon>
    </lineage>
</organism>
<proteinExistence type="predicted"/>
<name>A0AAN5XKF8_BACCE</name>
<dbReference type="CDD" id="cd22355">
    <property type="entry name" value="Sau3AI_C"/>
    <property type="match status" value="1"/>
</dbReference>
<dbReference type="EMBL" id="WBPI01000023">
    <property type="protein sequence ID" value="KAB2447017.1"/>
    <property type="molecule type" value="Genomic_DNA"/>
</dbReference>
<dbReference type="Gene3D" id="3.40.600.10">
    <property type="entry name" value="DNA mismatch repair MutH/Restriction endonuclease, type II"/>
    <property type="match status" value="2"/>
</dbReference>
<reference evidence="5 6" key="1">
    <citation type="submission" date="2019-10" db="EMBL/GenBank/DDBJ databases">
        <title>Bacillus from the desert of Cuatro Cinegas, Coahuila.</title>
        <authorList>
            <person name="Olmedo-Alvarez G."/>
            <person name="Saldana S."/>
            <person name="Barcelo D."/>
        </authorList>
    </citation>
    <scope>NUCLEOTIDE SEQUENCE [LARGE SCALE GENOMIC DNA]</scope>
    <source>
        <strain evidence="5 6">CH316_11T</strain>
    </source>
</reference>
<dbReference type="GO" id="GO:0004519">
    <property type="term" value="F:endonuclease activity"/>
    <property type="evidence" value="ECO:0007669"/>
    <property type="project" value="UniProtKB-KW"/>
</dbReference>
<accession>A0AAN5XKF8</accession>
<sequence>MIVLKVWQSVEELHNHAKQAIGRQIKNLVKPETTQKYYDSPKNKGWIGNSVESDYFGLPNNSRKEADFANLGVELKVTPIKMTKKGWSSKERLTLNVFDFHDECTRTFETASFIQKANLIEIVYYEFIQNIPSPDLIIKRAVLFDLLKLPEEDMLIIKQDWEKIVRKINDGKAEELSDSLTTYLGATTKGSKSERNMRSQPYSNKKAHQRAFTLKTTYMSFMAKKFMSEDFKEESLISDVLALKEKTFEEIITEKFRPFIGKKKSEIANQFGVVIPKQNDKASSHTLANKMLNLKNDIQDTKEFQKGNISVKIVTVNRKSKTKGSKLPKATEGFKLQNYFNFSEIIQQDWEDSQLYEYLSETRFLLVIWEETKTGEIFRGVKFWNMPFEDLEGQVHEVWEKTRQTLIDGVELEYKPSNNKKGFIVCNNFTSMSDEKILHVRPAAAKSSYKEDLNTMRLPNKSKWKNRPPYLEEELTDDYMTKQAFWLNPTYMYQQVKELFI</sequence>
<dbReference type="AlphaFoldDB" id="A0AAN5XKF8"/>
<dbReference type="CDD" id="cd22356">
    <property type="entry name" value="Sau3AI_N-like"/>
    <property type="match status" value="1"/>
</dbReference>
<protein>
    <submittedName>
        <fullName evidence="5">DNA mismatch repair protein MutH</fullName>
    </submittedName>
</protein>
<keyword evidence="2" id="KW-0255">Endonuclease</keyword>
<dbReference type="NCBIfam" id="NF040973">
    <property type="entry name" value="restrict_Sau3AI"/>
    <property type="match status" value="1"/>
</dbReference>
<feature type="domain" description="DNA mismatch repair MutH/Type II restriction enzyme Sau3AI" evidence="4">
    <location>
        <begin position="56"/>
        <end position="160"/>
    </location>
</feature>
<dbReference type="Pfam" id="PF02976">
    <property type="entry name" value="MutH"/>
    <property type="match status" value="1"/>
</dbReference>